<evidence type="ECO:0000256" key="2">
    <source>
        <dbReference type="RuleBase" id="RU364150"/>
    </source>
</evidence>
<organism evidence="5 6">
    <name type="scientific">Clydaea vesicula</name>
    <dbReference type="NCBI Taxonomy" id="447962"/>
    <lineage>
        <taxon>Eukaryota</taxon>
        <taxon>Fungi</taxon>
        <taxon>Fungi incertae sedis</taxon>
        <taxon>Chytridiomycota</taxon>
        <taxon>Chytridiomycota incertae sedis</taxon>
        <taxon>Chytridiomycetes</taxon>
        <taxon>Lobulomycetales</taxon>
        <taxon>Lobulomycetaceae</taxon>
        <taxon>Clydaea</taxon>
    </lineage>
</organism>
<keyword evidence="2" id="KW-0539">Nucleus</keyword>
<comment type="caution">
    <text evidence="5">The sequence shown here is derived from an EMBL/GenBank/DDBJ whole genome shotgun (WGS) entry which is preliminary data.</text>
</comment>
<dbReference type="Gene3D" id="1.10.472.80">
    <property type="entry name" value="Ypt/Rab-GAP domain of gyp1p, domain 3"/>
    <property type="match status" value="1"/>
</dbReference>
<gene>
    <name evidence="2" type="primary">MED18</name>
    <name evidence="5" type="ORF">HK099_004354</name>
</gene>
<keyword evidence="3" id="KW-1133">Transmembrane helix</keyword>
<evidence type="ECO:0000256" key="3">
    <source>
        <dbReference type="SAM" id="Phobius"/>
    </source>
</evidence>
<keyword evidence="3" id="KW-0472">Membrane</keyword>
<protein>
    <recommendedName>
        <fullName evidence="2">Mediator of RNA polymerase II transcription subunit 18</fullName>
    </recommendedName>
    <alternativeName>
        <fullName evidence="2">Mediator complex subunit 18</fullName>
    </alternativeName>
</protein>
<dbReference type="GO" id="GO:0006357">
    <property type="term" value="P:regulation of transcription by RNA polymerase II"/>
    <property type="evidence" value="ECO:0007669"/>
    <property type="project" value="InterPro"/>
</dbReference>
<proteinExistence type="inferred from homology"/>
<keyword evidence="2" id="KW-0010">Activator</keyword>
<dbReference type="SUPFAM" id="SSF47923">
    <property type="entry name" value="Ypt/Rab-GAP domain of gyp1p"/>
    <property type="match status" value="2"/>
</dbReference>
<keyword evidence="1" id="KW-0343">GTPase activation</keyword>
<dbReference type="GO" id="GO:0005096">
    <property type="term" value="F:GTPase activator activity"/>
    <property type="evidence" value="ECO:0007669"/>
    <property type="project" value="UniProtKB-KW"/>
</dbReference>
<dbReference type="GO" id="GO:0016592">
    <property type="term" value="C:mediator complex"/>
    <property type="evidence" value="ECO:0007669"/>
    <property type="project" value="InterPro"/>
</dbReference>
<keyword evidence="6" id="KW-1185">Reference proteome</keyword>
<dbReference type="InterPro" id="IPR019095">
    <property type="entry name" value="Mediator_Med18"/>
</dbReference>
<dbReference type="GO" id="GO:0006888">
    <property type="term" value="P:endoplasmic reticulum to Golgi vesicle-mediated transport"/>
    <property type="evidence" value="ECO:0007669"/>
    <property type="project" value="TreeGrafter"/>
</dbReference>
<evidence type="ECO:0000256" key="1">
    <source>
        <dbReference type="ARBA" id="ARBA00022468"/>
    </source>
</evidence>
<dbReference type="EMBL" id="JADGJW010000302">
    <property type="protein sequence ID" value="KAJ3220448.1"/>
    <property type="molecule type" value="Genomic_DNA"/>
</dbReference>
<feature type="transmembrane region" description="Helical" evidence="3">
    <location>
        <begin position="534"/>
        <end position="553"/>
    </location>
</feature>
<dbReference type="Gene3D" id="2.40.320.10">
    <property type="entry name" value="Hypothetical Protein Pfu-838710-001"/>
    <property type="match status" value="1"/>
</dbReference>
<dbReference type="SMART" id="SM00164">
    <property type="entry name" value="TBC"/>
    <property type="match status" value="1"/>
</dbReference>
<dbReference type="AlphaFoldDB" id="A0AAD5U3C0"/>
<dbReference type="GO" id="GO:0005789">
    <property type="term" value="C:endoplasmic reticulum membrane"/>
    <property type="evidence" value="ECO:0007669"/>
    <property type="project" value="TreeGrafter"/>
</dbReference>
<comment type="function">
    <text evidence="2">Component of the Mediator complex, a coactivator involved in the regulated transcription of nearly all RNA polymerase II-dependent genes. Mediator functions as a bridge to convey information from gene-specific regulatory proteins to the basal RNA polymerase II transcription machinery. Mediator is recruited to promoters by direct interactions with regulatory proteins and serves as a scaffold for the assembly of a functional preinitiation complex with RNA polymerase II and the general transcription factors.</text>
</comment>
<evidence type="ECO:0000313" key="5">
    <source>
        <dbReference type="EMBL" id="KAJ3220448.1"/>
    </source>
</evidence>
<accession>A0AAD5U3C0</accession>
<dbReference type="Pfam" id="PF00566">
    <property type="entry name" value="RabGAP-TBC"/>
    <property type="match status" value="1"/>
</dbReference>
<dbReference type="PANTHER" id="PTHR20913">
    <property type="entry name" value="TBC1 DOMAIN FAMILY MEMBER 20/GTPASE"/>
    <property type="match status" value="1"/>
</dbReference>
<dbReference type="Proteomes" id="UP001211065">
    <property type="component" value="Unassembled WGS sequence"/>
</dbReference>
<comment type="subcellular location">
    <subcellularLocation>
        <location evidence="2">Nucleus</location>
    </subcellularLocation>
</comment>
<feature type="transmembrane region" description="Helical" evidence="3">
    <location>
        <begin position="386"/>
        <end position="407"/>
    </location>
</feature>
<dbReference type="InterPro" id="IPR045913">
    <property type="entry name" value="TBC20/Gyp8-like"/>
</dbReference>
<dbReference type="PROSITE" id="PS50086">
    <property type="entry name" value="TBC_RABGAP"/>
    <property type="match status" value="1"/>
</dbReference>
<dbReference type="InterPro" id="IPR000195">
    <property type="entry name" value="Rab-GAP-TBC_dom"/>
</dbReference>
<feature type="domain" description="Rab-GAP TBC" evidence="4">
    <location>
        <begin position="213"/>
        <end position="394"/>
    </location>
</feature>
<dbReference type="Pfam" id="PF09637">
    <property type="entry name" value="Med18"/>
    <property type="match status" value="1"/>
</dbReference>
<reference evidence="5" key="1">
    <citation type="submission" date="2020-05" db="EMBL/GenBank/DDBJ databases">
        <title>Phylogenomic resolution of chytrid fungi.</title>
        <authorList>
            <person name="Stajich J.E."/>
            <person name="Amses K."/>
            <person name="Simmons R."/>
            <person name="Seto K."/>
            <person name="Myers J."/>
            <person name="Bonds A."/>
            <person name="Quandt C.A."/>
            <person name="Barry K."/>
            <person name="Liu P."/>
            <person name="Grigoriev I."/>
            <person name="Longcore J.E."/>
            <person name="James T.Y."/>
        </authorList>
    </citation>
    <scope>NUCLEOTIDE SEQUENCE</scope>
    <source>
        <strain evidence="5">JEL0476</strain>
    </source>
</reference>
<dbReference type="PANTHER" id="PTHR20913:SF7">
    <property type="entry name" value="RE60063P"/>
    <property type="match status" value="1"/>
</dbReference>
<comment type="similarity">
    <text evidence="2">Belongs to the Mediator complex subunit 18 family.</text>
</comment>
<sequence length="559" mass="66815">MSNLLYTLSLYGIIHDEANNLLLERIMGITNNLLLNKNKINYNKHNIIFIPERNKVSEFLQKETSDPTKDGTKKKKLADDIILTLTSNYFNENDNKFIKFNYRNWFLHHLSPPEPQKSNSLPNFRVVNTTPVFGNIFKFLESLGYIFNFEYAEKGYLFEYNNIQIKITKIYTLTKQYKVSTAKLFEKLNDRWLVQLVSNPISQEASAKTSQDLLELSSYFKGWPLLLKRKKEELSIDTEKLTNKLNDNETYELKRQIQLDVDRSLSNFNFHDSSKDLVTMRSNLFDVIFDVFVKNPHLHYYQVLNEKNSKKVLSIFSNYYLRDLMEKNMDGTIKQMEFIYFLLSKLDPELYHFLNSIEGGSSPFFSLSWILTWFVHDNDFILMPRLFDFFLTHNPVIILYFSTILILDNKMALLNLQKDFSLIHQYLTNIKISKTSFTPEQNSIYLNKLIYTTLFYYQNHKVYSSINNLKYFFGINSCLTRYENDFQNKPELEDLDFQKVIESQMEWREFNKKRLEEVHTKKELKDYMLRYKKFFIFSTSLLVLSLSFSVYYYKELFLY</sequence>
<keyword evidence="3" id="KW-0812">Transmembrane</keyword>
<evidence type="ECO:0000313" key="6">
    <source>
        <dbReference type="Proteomes" id="UP001211065"/>
    </source>
</evidence>
<dbReference type="GO" id="GO:0003712">
    <property type="term" value="F:transcription coregulator activity"/>
    <property type="evidence" value="ECO:0007669"/>
    <property type="project" value="InterPro"/>
</dbReference>
<keyword evidence="2" id="KW-0804">Transcription</keyword>
<dbReference type="InterPro" id="IPR035969">
    <property type="entry name" value="Rab-GAP_TBC_sf"/>
</dbReference>
<comment type="subunit">
    <text evidence="2">Component of the Mediator complex.</text>
</comment>
<keyword evidence="2" id="KW-0805">Transcription regulation</keyword>
<evidence type="ECO:0000259" key="4">
    <source>
        <dbReference type="PROSITE" id="PS50086"/>
    </source>
</evidence>
<name>A0AAD5U3C0_9FUNG</name>